<protein>
    <submittedName>
        <fullName evidence="1">Uncharacterized protein</fullName>
    </submittedName>
</protein>
<keyword evidence="2" id="KW-1185">Reference proteome</keyword>
<accession>A0ACC0XNX8</accession>
<dbReference type="EMBL" id="CM047746">
    <property type="protein sequence ID" value="KAJ0019954.1"/>
    <property type="molecule type" value="Genomic_DNA"/>
</dbReference>
<comment type="caution">
    <text evidence="1">The sequence shown here is derived from an EMBL/GenBank/DDBJ whole genome shotgun (WGS) entry which is preliminary data.</text>
</comment>
<proteinExistence type="predicted"/>
<organism evidence="1 2">
    <name type="scientific">Pistacia integerrima</name>
    <dbReference type="NCBI Taxonomy" id="434235"/>
    <lineage>
        <taxon>Eukaryota</taxon>
        <taxon>Viridiplantae</taxon>
        <taxon>Streptophyta</taxon>
        <taxon>Embryophyta</taxon>
        <taxon>Tracheophyta</taxon>
        <taxon>Spermatophyta</taxon>
        <taxon>Magnoliopsida</taxon>
        <taxon>eudicotyledons</taxon>
        <taxon>Gunneridae</taxon>
        <taxon>Pentapetalae</taxon>
        <taxon>rosids</taxon>
        <taxon>malvids</taxon>
        <taxon>Sapindales</taxon>
        <taxon>Anacardiaceae</taxon>
        <taxon>Pistacia</taxon>
    </lineage>
</organism>
<reference evidence="2" key="1">
    <citation type="journal article" date="2023" name="G3 (Bethesda)">
        <title>Genome assembly and association tests identify interacting loci associated with vigor, precocity, and sex in interspecific pistachio rootstocks.</title>
        <authorList>
            <person name="Palmer W."/>
            <person name="Jacygrad E."/>
            <person name="Sagayaradj S."/>
            <person name="Cavanaugh K."/>
            <person name="Han R."/>
            <person name="Bertier L."/>
            <person name="Beede B."/>
            <person name="Kafkas S."/>
            <person name="Golino D."/>
            <person name="Preece J."/>
            <person name="Michelmore R."/>
        </authorList>
    </citation>
    <scope>NUCLEOTIDE SEQUENCE [LARGE SCALE GENOMIC DNA]</scope>
</reference>
<sequence>MEIVERESEQIEGRKCTKIDIDYLYLPLANSVKRELDTLHPLSAGCTIHRVPESLRQLDEKAFKPRIVSIGPIHHGRQELKAMEKYKRRYLADFLQRTEVSLIQFIKVIKEKEEMVRNCYAESIELNSDDFVKMILMDAIFIIEVLLRNIMEEIPISDRVFSHPYIIHDINDDMYLLENQLPFFILEDLFTRANIDISSDKDDSIENHFEKSNYLRVKHLVHFLRISMKPYSGIESEKRPKILTTPSVTQLNKAGVKFKLGSTSNLFALKFKNGILEIPQLNICSPMEYILKNLLAFEQCQCNDNLLSDYVILMNYLVNTPKDVELLVRHEIVENPLGDNSRVSTLFHKLVEQTTFDAYYFHFSSLAEDLNKYCKAPWHKWKAILKQDYFKTPWTTVSVIAAIVLLVLTLIQTFCDVINFMQVRIV</sequence>
<evidence type="ECO:0000313" key="2">
    <source>
        <dbReference type="Proteomes" id="UP001163603"/>
    </source>
</evidence>
<gene>
    <name evidence="1" type="ORF">Pint_31161</name>
</gene>
<name>A0ACC0XNX8_9ROSI</name>
<evidence type="ECO:0000313" key="1">
    <source>
        <dbReference type="EMBL" id="KAJ0019954.1"/>
    </source>
</evidence>
<dbReference type="Proteomes" id="UP001163603">
    <property type="component" value="Chromosome 11"/>
</dbReference>